<dbReference type="InterPro" id="IPR013096">
    <property type="entry name" value="Cupin_2"/>
</dbReference>
<gene>
    <name evidence="3" type="ORF">GCM10022419_088980</name>
</gene>
<dbReference type="PANTHER" id="PTHR46797:SF1">
    <property type="entry name" value="METHYLPHOSPHONATE SYNTHASE"/>
    <property type="match status" value="1"/>
</dbReference>
<dbReference type="PROSITE" id="PS50943">
    <property type="entry name" value="HTH_CROC1"/>
    <property type="match status" value="1"/>
</dbReference>
<proteinExistence type="predicted"/>
<dbReference type="Pfam" id="PF07883">
    <property type="entry name" value="Cupin_2"/>
    <property type="match status" value="1"/>
</dbReference>
<dbReference type="EMBL" id="BAABDQ010000027">
    <property type="protein sequence ID" value="GAA3592313.1"/>
    <property type="molecule type" value="Genomic_DNA"/>
</dbReference>
<evidence type="ECO:0000313" key="4">
    <source>
        <dbReference type="Proteomes" id="UP001500630"/>
    </source>
</evidence>
<keyword evidence="1" id="KW-0238">DNA-binding</keyword>
<sequence length="193" mass="21474">MTQEFDLDSVIRQRIRSLRLARGWSLDALAARCRLSPSNLSRIETGRRRIALDQLVPIARALDTTLDQLVESEDDEDVVIRPQACRAPGMTSWLLSRERSLHGVTVAKLRITPDHPTDAANLKVHPGRDWFTVLSGTARLHLGERVILVRTGDAAEFSTMTPHVIGAHEGPVEILTILDHNGERTHLPTTTDS</sequence>
<organism evidence="3 4">
    <name type="scientific">Nonomuraea rosea</name>
    <dbReference type="NCBI Taxonomy" id="638574"/>
    <lineage>
        <taxon>Bacteria</taxon>
        <taxon>Bacillati</taxon>
        <taxon>Actinomycetota</taxon>
        <taxon>Actinomycetes</taxon>
        <taxon>Streptosporangiales</taxon>
        <taxon>Streptosporangiaceae</taxon>
        <taxon>Nonomuraea</taxon>
    </lineage>
</organism>
<dbReference type="InterPro" id="IPR010982">
    <property type="entry name" value="Lambda_DNA-bd_dom_sf"/>
</dbReference>
<dbReference type="SUPFAM" id="SSF47413">
    <property type="entry name" value="lambda repressor-like DNA-binding domains"/>
    <property type="match status" value="1"/>
</dbReference>
<dbReference type="InterPro" id="IPR001387">
    <property type="entry name" value="Cro/C1-type_HTH"/>
</dbReference>
<evidence type="ECO:0000256" key="1">
    <source>
        <dbReference type="ARBA" id="ARBA00023125"/>
    </source>
</evidence>
<dbReference type="InterPro" id="IPR014710">
    <property type="entry name" value="RmlC-like_jellyroll"/>
</dbReference>
<comment type="caution">
    <text evidence="3">The sequence shown here is derived from an EMBL/GenBank/DDBJ whole genome shotgun (WGS) entry which is preliminary data.</text>
</comment>
<dbReference type="SUPFAM" id="SSF51182">
    <property type="entry name" value="RmlC-like cupins"/>
    <property type="match status" value="1"/>
</dbReference>
<name>A0ABP6YWC4_9ACTN</name>
<dbReference type="Pfam" id="PF01381">
    <property type="entry name" value="HTH_3"/>
    <property type="match status" value="1"/>
</dbReference>
<dbReference type="Gene3D" id="2.60.120.10">
    <property type="entry name" value="Jelly Rolls"/>
    <property type="match status" value="1"/>
</dbReference>
<evidence type="ECO:0000259" key="2">
    <source>
        <dbReference type="PROSITE" id="PS50943"/>
    </source>
</evidence>
<dbReference type="InterPro" id="IPR011051">
    <property type="entry name" value="RmlC_Cupin_sf"/>
</dbReference>
<accession>A0ABP6YWC4</accession>
<dbReference type="PANTHER" id="PTHR46797">
    <property type="entry name" value="HTH-TYPE TRANSCRIPTIONAL REGULATOR"/>
    <property type="match status" value="1"/>
</dbReference>
<protein>
    <submittedName>
        <fullName evidence="3">Helix-turn-helix transcriptional regulator</fullName>
    </submittedName>
</protein>
<keyword evidence="4" id="KW-1185">Reference proteome</keyword>
<dbReference type="CDD" id="cd02209">
    <property type="entry name" value="cupin_XRE_C"/>
    <property type="match status" value="1"/>
</dbReference>
<dbReference type="Gene3D" id="1.10.260.40">
    <property type="entry name" value="lambda repressor-like DNA-binding domains"/>
    <property type="match status" value="1"/>
</dbReference>
<dbReference type="CDD" id="cd00093">
    <property type="entry name" value="HTH_XRE"/>
    <property type="match status" value="1"/>
</dbReference>
<dbReference type="SMART" id="SM00530">
    <property type="entry name" value="HTH_XRE"/>
    <property type="match status" value="1"/>
</dbReference>
<dbReference type="RefSeq" id="WP_345571804.1">
    <property type="nucleotide sequence ID" value="NZ_BAABDQ010000027.1"/>
</dbReference>
<reference evidence="4" key="1">
    <citation type="journal article" date="2019" name="Int. J. Syst. Evol. Microbiol.">
        <title>The Global Catalogue of Microorganisms (GCM) 10K type strain sequencing project: providing services to taxonomists for standard genome sequencing and annotation.</title>
        <authorList>
            <consortium name="The Broad Institute Genomics Platform"/>
            <consortium name="The Broad Institute Genome Sequencing Center for Infectious Disease"/>
            <person name="Wu L."/>
            <person name="Ma J."/>
        </authorList>
    </citation>
    <scope>NUCLEOTIDE SEQUENCE [LARGE SCALE GENOMIC DNA]</scope>
    <source>
        <strain evidence="4">JCM 17326</strain>
    </source>
</reference>
<dbReference type="Proteomes" id="UP001500630">
    <property type="component" value="Unassembled WGS sequence"/>
</dbReference>
<dbReference type="InterPro" id="IPR050807">
    <property type="entry name" value="TransReg_Diox_bact_type"/>
</dbReference>
<feature type="domain" description="HTH cro/C1-type" evidence="2">
    <location>
        <begin position="15"/>
        <end position="69"/>
    </location>
</feature>
<evidence type="ECO:0000313" key="3">
    <source>
        <dbReference type="EMBL" id="GAA3592313.1"/>
    </source>
</evidence>